<dbReference type="Proteomes" id="UP000276133">
    <property type="component" value="Unassembled WGS sequence"/>
</dbReference>
<gene>
    <name evidence="1" type="ORF">BpHYR1_022823</name>
</gene>
<keyword evidence="2" id="KW-1185">Reference proteome</keyword>
<reference evidence="1 2" key="1">
    <citation type="journal article" date="2018" name="Sci. Rep.">
        <title>Genomic signatures of local adaptation to the degree of environmental predictability in rotifers.</title>
        <authorList>
            <person name="Franch-Gras L."/>
            <person name="Hahn C."/>
            <person name="Garcia-Roger E.M."/>
            <person name="Carmona M.J."/>
            <person name="Serra M."/>
            <person name="Gomez A."/>
        </authorList>
    </citation>
    <scope>NUCLEOTIDE SEQUENCE [LARGE SCALE GENOMIC DNA]</scope>
    <source>
        <strain evidence="1">HYR1</strain>
    </source>
</reference>
<sequence>MAKNESSNTVLDRPHAVQRQKTCVLTKSILINKSFLLDFLQKFGLNDIIVVALSNETTFAIEVEKEIGNVTEKQLSIEIAHLRL</sequence>
<organism evidence="1 2">
    <name type="scientific">Brachionus plicatilis</name>
    <name type="common">Marine rotifer</name>
    <name type="synonym">Brachionus muelleri</name>
    <dbReference type="NCBI Taxonomy" id="10195"/>
    <lineage>
        <taxon>Eukaryota</taxon>
        <taxon>Metazoa</taxon>
        <taxon>Spiralia</taxon>
        <taxon>Gnathifera</taxon>
        <taxon>Rotifera</taxon>
        <taxon>Eurotatoria</taxon>
        <taxon>Monogononta</taxon>
        <taxon>Pseudotrocha</taxon>
        <taxon>Ploima</taxon>
        <taxon>Brachionidae</taxon>
        <taxon>Brachionus</taxon>
    </lineage>
</organism>
<accession>A0A3M7QPA1</accession>
<evidence type="ECO:0000313" key="1">
    <source>
        <dbReference type="EMBL" id="RNA13257.1"/>
    </source>
</evidence>
<dbReference type="AlphaFoldDB" id="A0A3M7QPA1"/>
<protein>
    <submittedName>
        <fullName evidence="1">Uncharacterized protein</fullName>
    </submittedName>
</protein>
<evidence type="ECO:0000313" key="2">
    <source>
        <dbReference type="Proteomes" id="UP000276133"/>
    </source>
</evidence>
<comment type="caution">
    <text evidence="1">The sequence shown here is derived from an EMBL/GenBank/DDBJ whole genome shotgun (WGS) entry which is preliminary data.</text>
</comment>
<proteinExistence type="predicted"/>
<name>A0A3M7QPA1_BRAPC</name>
<dbReference type="EMBL" id="REGN01005465">
    <property type="protein sequence ID" value="RNA13257.1"/>
    <property type="molecule type" value="Genomic_DNA"/>
</dbReference>